<keyword evidence="2" id="KW-1185">Reference proteome</keyword>
<proteinExistence type="predicted"/>
<sequence length="45" mass="5481">MYGRCIKVDNDFVPFLYQGQYDDLESGLYYNRFRYYSPDMGMYVS</sequence>
<dbReference type="InterPro" id="IPR022385">
    <property type="entry name" value="Rhs_assc_core"/>
</dbReference>
<protein>
    <submittedName>
        <fullName evidence="1">Type IV secretion protein Rhs</fullName>
    </submittedName>
</protein>
<name>A0A6I3LMU4_9FLAO</name>
<comment type="caution">
    <text evidence="1">The sequence shown here is derived from an EMBL/GenBank/DDBJ whole genome shotgun (WGS) entry which is preliminary data.</text>
</comment>
<reference evidence="1 2" key="1">
    <citation type="submission" date="2019-11" db="EMBL/GenBank/DDBJ databases">
        <title>Genome of Strain BIT-d1.</title>
        <authorList>
            <person name="Yang Y."/>
        </authorList>
    </citation>
    <scope>NUCLEOTIDE SEQUENCE [LARGE SCALE GENOMIC DNA]</scope>
    <source>
        <strain evidence="1 2">BIT-d1</strain>
    </source>
</reference>
<organism evidence="1 2">
    <name type="scientific">Myroides albus</name>
    <dbReference type="NCBI Taxonomy" id="2562892"/>
    <lineage>
        <taxon>Bacteria</taxon>
        <taxon>Pseudomonadati</taxon>
        <taxon>Bacteroidota</taxon>
        <taxon>Flavobacteriia</taxon>
        <taxon>Flavobacteriales</taxon>
        <taxon>Flavobacteriaceae</taxon>
        <taxon>Myroides</taxon>
    </lineage>
</organism>
<dbReference type="NCBIfam" id="TIGR03696">
    <property type="entry name" value="Rhs_assc_core"/>
    <property type="match status" value="1"/>
</dbReference>
<dbReference type="Gene3D" id="2.180.10.10">
    <property type="entry name" value="RHS repeat-associated core"/>
    <property type="match status" value="1"/>
</dbReference>
<dbReference type="RefSeq" id="WP_317162603.1">
    <property type="nucleotide sequence ID" value="NZ_WMJX01000040.1"/>
</dbReference>
<evidence type="ECO:0000313" key="1">
    <source>
        <dbReference type="EMBL" id="MTG99037.1"/>
    </source>
</evidence>
<dbReference type="Proteomes" id="UP000438760">
    <property type="component" value="Unassembled WGS sequence"/>
</dbReference>
<dbReference type="EMBL" id="WMJX01000040">
    <property type="protein sequence ID" value="MTG99037.1"/>
    <property type="molecule type" value="Genomic_DNA"/>
</dbReference>
<dbReference type="AlphaFoldDB" id="A0A6I3LMU4"/>
<gene>
    <name evidence="1" type="ORF">GJV76_12995</name>
</gene>
<accession>A0A6I3LMU4</accession>
<feature type="non-terminal residue" evidence="1">
    <location>
        <position position="45"/>
    </location>
</feature>
<evidence type="ECO:0000313" key="2">
    <source>
        <dbReference type="Proteomes" id="UP000438760"/>
    </source>
</evidence>